<evidence type="ECO:0000313" key="5">
    <source>
        <dbReference type="Proteomes" id="UP001430953"/>
    </source>
</evidence>
<evidence type="ECO:0000256" key="1">
    <source>
        <dbReference type="ARBA" id="ARBA00044953"/>
    </source>
</evidence>
<keyword evidence="5" id="KW-1185">Reference proteome</keyword>
<comment type="similarity">
    <text evidence="1">Belongs to the menorin family.</text>
</comment>
<sequence length="313" mass="34095">MASTTIATVVLLAVIQAAMCDKNCSSICDPSEFFADVKSNLTKIVWAHAVNSEKELKNALSSENVMMLEADVVMGTINRNSTPIMAHPPSTKSDLSLEQFLNITSENGTKGIKLDFKTNEAFKNSIPILEKWRPTLKYPVFLNADILPGPVNATTTPVDAKEFLTGAIATLPEAVLSVGWTTRYGMLTNITEGRYSKEQLKQMVDTLKENKVTQPVTYPVRAGLVTKDIDAMNELLKNTTFAKATLTIWSSEGDSVNAQQLSELIEKVGIDKVYLDVPNNLKKELQKVSSGSTMTSAMSLGASLVLLALSQML</sequence>
<proteinExistence type="inferred from homology"/>
<reference evidence="4 5" key="1">
    <citation type="submission" date="2023-03" db="EMBL/GenBank/DDBJ databases">
        <title>High recombination rates correlate with genetic variation in Cardiocondyla obscurior ants.</title>
        <authorList>
            <person name="Errbii M."/>
        </authorList>
    </citation>
    <scope>NUCLEOTIDE SEQUENCE [LARGE SCALE GENOMIC DNA]</scope>
    <source>
        <strain evidence="4">Alpha-2009</strain>
        <tissue evidence="4">Whole body</tissue>
    </source>
</reference>
<dbReference type="AlphaFoldDB" id="A0AAW2EIE5"/>
<feature type="signal peptide" evidence="2">
    <location>
        <begin position="1"/>
        <end position="20"/>
    </location>
</feature>
<feature type="chain" id="PRO_5043923767" description="Menorin-like domain-containing protein" evidence="2">
    <location>
        <begin position="21"/>
        <end position="313"/>
    </location>
</feature>
<keyword evidence="2" id="KW-0732">Signal</keyword>
<dbReference type="EMBL" id="JADYXP020000023">
    <property type="protein sequence ID" value="KAL0102139.1"/>
    <property type="molecule type" value="Genomic_DNA"/>
</dbReference>
<dbReference type="PANTHER" id="PTHR21184">
    <property type="entry name" value="MENORIN (DENDRITIC BRANCHING PROTEIN)"/>
    <property type="match status" value="1"/>
</dbReference>
<dbReference type="Pfam" id="PF10223">
    <property type="entry name" value="Menorin_N"/>
    <property type="match status" value="1"/>
</dbReference>
<dbReference type="PANTHER" id="PTHR21184:SF6">
    <property type="entry name" value="CONSERVED PLASMA MEMBRANE PROTEIN"/>
    <property type="match status" value="1"/>
</dbReference>
<feature type="domain" description="Menorin-like" evidence="3">
    <location>
        <begin position="40"/>
        <end position="281"/>
    </location>
</feature>
<comment type="caution">
    <text evidence="4">The sequence shown here is derived from an EMBL/GenBank/DDBJ whole genome shotgun (WGS) entry which is preliminary data.</text>
</comment>
<gene>
    <name evidence="4" type="ORF">PUN28_018576</name>
</gene>
<evidence type="ECO:0000259" key="3">
    <source>
        <dbReference type="Pfam" id="PF10223"/>
    </source>
</evidence>
<evidence type="ECO:0000256" key="2">
    <source>
        <dbReference type="SAM" id="SignalP"/>
    </source>
</evidence>
<protein>
    <recommendedName>
        <fullName evidence="3">Menorin-like domain-containing protein</fullName>
    </recommendedName>
</protein>
<organism evidence="4 5">
    <name type="scientific">Cardiocondyla obscurior</name>
    <dbReference type="NCBI Taxonomy" id="286306"/>
    <lineage>
        <taxon>Eukaryota</taxon>
        <taxon>Metazoa</taxon>
        <taxon>Ecdysozoa</taxon>
        <taxon>Arthropoda</taxon>
        <taxon>Hexapoda</taxon>
        <taxon>Insecta</taxon>
        <taxon>Pterygota</taxon>
        <taxon>Neoptera</taxon>
        <taxon>Endopterygota</taxon>
        <taxon>Hymenoptera</taxon>
        <taxon>Apocrita</taxon>
        <taxon>Aculeata</taxon>
        <taxon>Formicoidea</taxon>
        <taxon>Formicidae</taxon>
        <taxon>Myrmicinae</taxon>
        <taxon>Cardiocondyla</taxon>
    </lineage>
</organism>
<dbReference type="Proteomes" id="UP001430953">
    <property type="component" value="Unassembled WGS sequence"/>
</dbReference>
<name>A0AAW2EIE5_9HYME</name>
<dbReference type="GO" id="GO:0005615">
    <property type="term" value="C:extracellular space"/>
    <property type="evidence" value="ECO:0007669"/>
    <property type="project" value="TreeGrafter"/>
</dbReference>
<accession>A0AAW2EIE5</accession>
<dbReference type="InterPro" id="IPR019356">
    <property type="entry name" value="Menorin_dom"/>
</dbReference>
<evidence type="ECO:0000313" key="4">
    <source>
        <dbReference type="EMBL" id="KAL0102139.1"/>
    </source>
</evidence>